<dbReference type="PROSITE" id="PS51186">
    <property type="entry name" value="GNAT"/>
    <property type="match status" value="1"/>
</dbReference>
<evidence type="ECO:0000313" key="2">
    <source>
        <dbReference type="EMBL" id="HIU43311.1"/>
    </source>
</evidence>
<organism evidence="2 3">
    <name type="scientific">Candidatus Ventrousia excrementavium</name>
    <dbReference type="NCBI Taxonomy" id="2840961"/>
    <lineage>
        <taxon>Bacteria</taxon>
        <taxon>Bacillati</taxon>
        <taxon>Bacillota</taxon>
        <taxon>Clostridia</taxon>
        <taxon>Eubacteriales</taxon>
        <taxon>Clostridiaceae</taxon>
        <taxon>Clostridiaceae incertae sedis</taxon>
        <taxon>Candidatus Ventrousia</taxon>
    </lineage>
</organism>
<dbReference type="Pfam" id="PF13673">
    <property type="entry name" value="Acetyltransf_10"/>
    <property type="match status" value="1"/>
</dbReference>
<dbReference type="Gene3D" id="3.40.630.30">
    <property type="match status" value="1"/>
</dbReference>
<reference evidence="2" key="2">
    <citation type="journal article" date="2021" name="PeerJ">
        <title>Extensive microbial diversity within the chicken gut microbiome revealed by metagenomics and culture.</title>
        <authorList>
            <person name="Gilroy R."/>
            <person name="Ravi A."/>
            <person name="Getino M."/>
            <person name="Pursley I."/>
            <person name="Horton D.L."/>
            <person name="Alikhan N.F."/>
            <person name="Baker D."/>
            <person name="Gharbi K."/>
            <person name="Hall N."/>
            <person name="Watson M."/>
            <person name="Adriaenssens E.M."/>
            <person name="Foster-Nyarko E."/>
            <person name="Jarju S."/>
            <person name="Secka A."/>
            <person name="Antonio M."/>
            <person name="Oren A."/>
            <person name="Chaudhuri R.R."/>
            <person name="La Ragione R."/>
            <person name="Hildebrand F."/>
            <person name="Pallen M.J."/>
        </authorList>
    </citation>
    <scope>NUCLEOTIDE SEQUENCE</scope>
    <source>
        <strain evidence="2">CHK191-8634</strain>
    </source>
</reference>
<protein>
    <submittedName>
        <fullName evidence="2">GNAT family N-acetyltransferase</fullName>
    </submittedName>
</protein>
<dbReference type="AlphaFoldDB" id="A0A9D1IV61"/>
<name>A0A9D1IV61_9CLOT</name>
<dbReference type="InterPro" id="IPR052564">
    <property type="entry name" value="N-acetyltrans/Recomb-assoc"/>
</dbReference>
<feature type="domain" description="N-acetyltransferase" evidence="1">
    <location>
        <begin position="1"/>
        <end position="148"/>
    </location>
</feature>
<dbReference type="GO" id="GO:0016747">
    <property type="term" value="F:acyltransferase activity, transferring groups other than amino-acyl groups"/>
    <property type="evidence" value="ECO:0007669"/>
    <property type="project" value="InterPro"/>
</dbReference>
<dbReference type="PANTHER" id="PTHR43451:SF1">
    <property type="entry name" value="ACETYLTRANSFERASE"/>
    <property type="match status" value="1"/>
</dbReference>
<gene>
    <name evidence="2" type="ORF">IAB67_03330</name>
</gene>
<dbReference type="InterPro" id="IPR016181">
    <property type="entry name" value="Acyl_CoA_acyltransferase"/>
</dbReference>
<evidence type="ECO:0000313" key="3">
    <source>
        <dbReference type="Proteomes" id="UP000824073"/>
    </source>
</evidence>
<evidence type="ECO:0000259" key="1">
    <source>
        <dbReference type="PROSITE" id="PS51186"/>
    </source>
</evidence>
<dbReference type="SUPFAM" id="SSF55729">
    <property type="entry name" value="Acyl-CoA N-acyltransferases (Nat)"/>
    <property type="match status" value="1"/>
</dbReference>
<dbReference type="Proteomes" id="UP000824073">
    <property type="component" value="Unassembled WGS sequence"/>
</dbReference>
<dbReference type="PANTHER" id="PTHR43451">
    <property type="entry name" value="ACETYLTRANSFERASE (GNAT) FAMILY PROTEIN"/>
    <property type="match status" value="1"/>
</dbReference>
<dbReference type="EMBL" id="DVMR01000033">
    <property type="protein sequence ID" value="HIU43311.1"/>
    <property type="molecule type" value="Genomic_DNA"/>
</dbReference>
<dbReference type="CDD" id="cd04301">
    <property type="entry name" value="NAT_SF"/>
    <property type="match status" value="1"/>
</dbReference>
<comment type="caution">
    <text evidence="2">The sequence shown here is derived from an EMBL/GenBank/DDBJ whole genome shotgun (WGS) entry which is preliminary data.</text>
</comment>
<accession>A0A9D1IV61</accession>
<dbReference type="InterPro" id="IPR000182">
    <property type="entry name" value="GNAT_dom"/>
</dbReference>
<proteinExistence type="predicted"/>
<sequence>MTIRRYRSEDCRRLTELFYDTVHSVNARDYTPEQLNVWATGQPDLEAWDRSLHAHESFVAEENGVIIGFGDIDQSGYLDRLFVDKDHQGRGVATALCDALEAAARAEHYTTHASITARPFFEKRGYREVRQQRVERQGVSLTNFVMEK</sequence>
<reference evidence="2" key="1">
    <citation type="submission" date="2020-10" db="EMBL/GenBank/DDBJ databases">
        <authorList>
            <person name="Gilroy R."/>
        </authorList>
    </citation>
    <scope>NUCLEOTIDE SEQUENCE</scope>
    <source>
        <strain evidence="2">CHK191-8634</strain>
    </source>
</reference>